<name>A0A377WDW7_KLEPN</name>
<evidence type="ECO:0000313" key="3">
    <source>
        <dbReference type="Proteomes" id="UP000254799"/>
    </source>
</evidence>
<dbReference type="AlphaFoldDB" id="A0A377WDW7"/>
<dbReference type="Proteomes" id="UP000255192">
    <property type="component" value="Unassembled WGS sequence"/>
</dbReference>
<evidence type="ECO:0000313" key="2">
    <source>
        <dbReference type="EMBL" id="STU77769.1"/>
    </source>
</evidence>
<gene>
    <name evidence="2" type="ORF">NCTC204_01153</name>
    <name evidence="1" type="ORF">NCTC8849_00709</name>
</gene>
<evidence type="ECO:0000313" key="4">
    <source>
        <dbReference type="Proteomes" id="UP000255192"/>
    </source>
</evidence>
<dbReference type="RefSeq" id="WP_025862133.1">
    <property type="nucleotide sequence ID" value="NZ_CP040993.1"/>
</dbReference>
<protein>
    <submittedName>
        <fullName evidence="1">Uncharacterized protein</fullName>
    </submittedName>
</protein>
<reference evidence="3 4" key="1">
    <citation type="submission" date="2018-06" db="EMBL/GenBank/DDBJ databases">
        <authorList>
            <consortium name="Pathogen Informatics"/>
            <person name="Doyle S."/>
        </authorList>
    </citation>
    <scope>NUCLEOTIDE SEQUENCE [LARGE SCALE GENOMIC DNA]</scope>
    <source>
        <strain evidence="2 4">NCTC204</strain>
        <strain evidence="1 3">NCTC8849</strain>
    </source>
</reference>
<dbReference type="EMBL" id="UGLC01000002">
    <property type="protein sequence ID" value="STT52187.1"/>
    <property type="molecule type" value="Genomic_DNA"/>
</dbReference>
<sequence>MLHYDMIRYEIMYLKMLGALSNTDYSLQWSTYDSPDQFRRLISEILERHFLGDQDRIKVGRKTLKEWAELLLIDKDYFDCFKGTPRALWFAHHYIFEYPVLPAGLKLGGLGNDVGCSGGFNSLLMNDNIFTNLDFSNLNIDLDDIDWDLITNPQATASKKTKRVFSRFYLNAGASTDLYNPTPVTERELINGVMRYIDEAPCSLGDKITYFKKLHERWLEQYDFFLTDFDWMSRDDETQLVYLWDYLKGKGRIASYLRPYNTSMRYDMIIAAMDVWNAQPEEKLEFIEKMKHAWQAAKSYRKSAK</sequence>
<accession>A0A377WDW7</accession>
<proteinExistence type="predicted"/>
<evidence type="ECO:0000313" key="1">
    <source>
        <dbReference type="EMBL" id="STT52187.1"/>
    </source>
</evidence>
<organism evidence="1 3">
    <name type="scientific">Klebsiella pneumoniae</name>
    <dbReference type="NCBI Taxonomy" id="573"/>
    <lineage>
        <taxon>Bacteria</taxon>
        <taxon>Pseudomonadati</taxon>
        <taxon>Pseudomonadota</taxon>
        <taxon>Gammaproteobacteria</taxon>
        <taxon>Enterobacterales</taxon>
        <taxon>Enterobacteriaceae</taxon>
        <taxon>Klebsiella/Raoultella group</taxon>
        <taxon>Klebsiella</taxon>
        <taxon>Klebsiella pneumoniae complex</taxon>
    </lineage>
</organism>
<dbReference type="Proteomes" id="UP000254799">
    <property type="component" value="Unassembled WGS sequence"/>
</dbReference>
<dbReference type="EMBL" id="UGMD01000002">
    <property type="protein sequence ID" value="STU77769.1"/>
    <property type="molecule type" value="Genomic_DNA"/>
</dbReference>